<organism evidence="7 8">
    <name type="scientific">Lapillicoccus jejuensis</name>
    <dbReference type="NCBI Taxonomy" id="402171"/>
    <lineage>
        <taxon>Bacteria</taxon>
        <taxon>Bacillati</taxon>
        <taxon>Actinomycetota</taxon>
        <taxon>Actinomycetes</taxon>
        <taxon>Micrococcales</taxon>
        <taxon>Intrasporangiaceae</taxon>
        <taxon>Lapillicoccus</taxon>
    </lineage>
</organism>
<keyword evidence="3 5" id="KW-1133">Transmembrane helix</keyword>
<comment type="caution">
    <text evidence="7">The sequence shown here is derived from an EMBL/GenBank/DDBJ whole genome shotgun (WGS) entry which is preliminary data.</text>
</comment>
<evidence type="ECO:0000256" key="5">
    <source>
        <dbReference type="SAM" id="Phobius"/>
    </source>
</evidence>
<name>A0A542E1G7_9MICO</name>
<dbReference type="InterPro" id="IPR051533">
    <property type="entry name" value="WaaL-like"/>
</dbReference>
<dbReference type="PANTHER" id="PTHR37422:SF13">
    <property type="entry name" value="LIPOPOLYSACCHARIDE BIOSYNTHESIS PROTEIN PA4999-RELATED"/>
    <property type="match status" value="1"/>
</dbReference>
<evidence type="ECO:0000256" key="2">
    <source>
        <dbReference type="ARBA" id="ARBA00022692"/>
    </source>
</evidence>
<feature type="transmembrane region" description="Helical" evidence="5">
    <location>
        <begin position="454"/>
        <end position="474"/>
    </location>
</feature>
<keyword evidence="2 5" id="KW-0812">Transmembrane</keyword>
<feature type="transmembrane region" description="Helical" evidence="5">
    <location>
        <begin position="27"/>
        <end position="48"/>
    </location>
</feature>
<dbReference type="EMBL" id="VFMN01000001">
    <property type="protein sequence ID" value="TQJ09186.1"/>
    <property type="molecule type" value="Genomic_DNA"/>
</dbReference>
<dbReference type="AlphaFoldDB" id="A0A542E1G7"/>
<feature type="transmembrane region" description="Helical" evidence="5">
    <location>
        <begin position="429"/>
        <end position="448"/>
    </location>
</feature>
<dbReference type="InterPro" id="IPR007016">
    <property type="entry name" value="O-antigen_ligase-rel_domated"/>
</dbReference>
<dbReference type="GO" id="GO:0016874">
    <property type="term" value="F:ligase activity"/>
    <property type="evidence" value="ECO:0007669"/>
    <property type="project" value="UniProtKB-KW"/>
</dbReference>
<feature type="domain" description="O-antigen ligase-related" evidence="6">
    <location>
        <begin position="273"/>
        <end position="408"/>
    </location>
</feature>
<feature type="transmembrane region" description="Helical" evidence="5">
    <location>
        <begin position="268"/>
        <end position="301"/>
    </location>
</feature>
<gene>
    <name evidence="7" type="ORF">FB458_2294</name>
</gene>
<feature type="transmembrane region" description="Helical" evidence="5">
    <location>
        <begin position="395"/>
        <end position="417"/>
    </location>
</feature>
<keyword evidence="8" id="KW-1185">Reference proteome</keyword>
<dbReference type="Proteomes" id="UP000317893">
    <property type="component" value="Unassembled WGS sequence"/>
</dbReference>
<sequence>MGVVGATTEGTLTAPGPSRGSRAVTRLLELLLAVVVASAAVVSGYNWVDGDKRLAVLPVVAVVAIAMGILALTRFSVFVLIILAVRPILDALKLSGSTTGTTVGNTAANRGLDPSSIVGVLFLVAAILWLAGRVRSGRFIGGSRVQLAMGAFIVACVVSVAGSQHAQASALECLRIGTVLMMFVVLNQLITSRAMMTKVIGACYAGMCGPLLYTAYGFLLGHPESELKGGFTRITGPFSQSNTFARYLAFLVVFGVAIYPYAKRWWKAALGAILLVGTVFLLLTVTRTAIIGALVGIVLLAWTQRRKAVGLGLVVVMAGALLVPGVAGRFAALSDDTPTTSSAGGATGNSLIWRLNYWTEVLPLANRNPVTGIGLNGTQYETDVEKQPHNDVIRAYVETGAFGLLAYLSMLLALVGVGRRAMGRAARGTLEHAVGAGSMAVSVTFVLGSLAANVMSNVVTLFSVVAFAACASYVSRSQGASITDHQRMLVGAPRS</sequence>
<dbReference type="OrthoDB" id="4862643at2"/>
<evidence type="ECO:0000313" key="8">
    <source>
        <dbReference type="Proteomes" id="UP000317893"/>
    </source>
</evidence>
<evidence type="ECO:0000256" key="3">
    <source>
        <dbReference type="ARBA" id="ARBA00022989"/>
    </source>
</evidence>
<feature type="transmembrane region" description="Helical" evidence="5">
    <location>
        <begin position="55"/>
        <end position="85"/>
    </location>
</feature>
<proteinExistence type="predicted"/>
<feature type="transmembrane region" description="Helical" evidence="5">
    <location>
        <begin position="244"/>
        <end position="262"/>
    </location>
</feature>
<accession>A0A542E1G7</accession>
<reference evidence="7 8" key="1">
    <citation type="submission" date="2019-06" db="EMBL/GenBank/DDBJ databases">
        <title>Sequencing the genomes of 1000 actinobacteria strains.</title>
        <authorList>
            <person name="Klenk H.-P."/>
        </authorList>
    </citation>
    <scope>NUCLEOTIDE SEQUENCE [LARGE SCALE GENOMIC DNA]</scope>
    <source>
        <strain evidence="7 8">DSM 18607</strain>
    </source>
</reference>
<keyword evidence="7" id="KW-0436">Ligase</keyword>
<dbReference type="Pfam" id="PF04932">
    <property type="entry name" value="Wzy_C"/>
    <property type="match status" value="1"/>
</dbReference>
<dbReference type="RefSeq" id="WP_141848596.1">
    <property type="nucleotide sequence ID" value="NZ_BAAAPR010000005.1"/>
</dbReference>
<dbReference type="PANTHER" id="PTHR37422">
    <property type="entry name" value="TEICHURONIC ACID BIOSYNTHESIS PROTEIN TUAE"/>
    <property type="match status" value="1"/>
</dbReference>
<keyword evidence="4 5" id="KW-0472">Membrane</keyword>
<evidence type="ECO:0000259" key="6">
    <source>
        <dbReference type="Pfam" id="PF04932"/>
    </source>
</evidence>
<dbReference type="GO" id="GO:0016020">
    <property type="term" value="C:membrane"/>
    <property type="evidence" value="ECO:0007669"/>
    <property type="project" value="UniProtKB-SubCell"/>
</dbReference>
<evidence type="ECO:0000256" key="1">
    <source>
        <dbReference type="ARBA" id="ARBA00004141"/>
    </source>
</evidence>
<comment type="subcellular location">
    <subcellularLocation>
        <location evidence="1">Membrane</location>
        <topology evidence="1">Multi-pass membrane protein</topology>
    </subcellularLocation>
</comment>
<evidence type="ECO:0000256" key="4">
    <source>
        <dbReference type="ARBA" id="ARBA00023136"/>
    </source>
</evidence>
<feature type="transmembrane region" description="Helical" evidence="5">
    <location>
        <begin position="308"/>
        <end position="332"/>
    </location>
</feature>
<feature type="transmembrane region" description="Helical" evidence="5">
    <location>
        <begin position="115"/>
        <end position="132"/>
    </location>
</feature>
<feature type="transmembrane region" description="Helical" evidence="5">
    <location>
        <begin position="168"/>
        <end position="190"/>
    </location>
</feature>
<feature type="transmembrane region" description="Helical" evidence="5">
    <location>
        <begin position="144"/>
        <end position="162"/>
    </location>
</feature>
<protein>
    <submittedName>
        <fullName evidence="7">O-antigen ligase-like membrane protein</fullName>
    </submittedName>
</protein>
<evidence type="ECO:0000313" key="7">
    <source>
        <dbReference type="EMBL" id="TQJ09186.1"/>
    </source>
</evidence>